<evidence type="ECO:0000256" key="1">
    <source>
        <dbReference type="SAM" id="SignalP"/>
    </source>
</evidence>
<feature type="signal peptide" evidence="1">
    <location>
        <begin position="1"/>
        <end position="25"/>
    </location>
</feature>
<dbReference type="SUPFAM" id="SSF53474">
    <property type="entry name" value="alpha/beta-Hydrolases"/>
    <property type="match status" value="1"/>
</dbReference>
<feature type="domain" description="Peptidase S9 prolyl oligopeptidase catalytic" evidence="2">
    <location>
        <begin position="982"/>
        <end position="1192"/>
    </location>
</feature>
<dbReference type="Pfam" id="PF00326">
    <property type="entry name" value="Peptidase_S9"/>
    <property type="match status" value="1"/>
</dbReference>
<dbReference type="InterPro" id="IPR011042">
    <property type="entry name" value="6-blade_b-propeller_TolB-like"/>
</dbReference>
<reference evidence="4 5" key="1">
    <citation type="submission" date="2019-02" db="EMBL/GenBank/DDBJ databases">
        <title>Genome sequencing of the rare red list fungi Phellinidium pouzarii.</title>
        <authorList>
            <person name="Buettner E."/>
            <person name="Kellner H."/>
        </authorList>
    </citation>
    <scope>NUCLEOTIDE SEQUENCE [LARGE SCALE GENOMIC DNA]</scope>
    <source>
        <strain evidence="4 5">DSM 108285</strain>
    </source>
</reference>
<dbReference type="GO" id="GO:0008236">
    <property type="term" value="F:serine-type peptidase activity"/>
    <property type="evidence" value="ECO:0007669"/>
    <property type="project" value="InterPro"/>
</dbReference>
<dbReference type="EMBL" id="SGPK01000204">
    <property type="protein sequence ID" value="THH06289.1"/>
    <property type="molecule type" value="Genomic_DNA"/>
</dbReference>
<accession>A0A4S4L4M8</accession>
<dbReference type="InterPro" id="IPR017853">
    <property type="entry name" value="GH"/>
</dbReference>
<dbReference type="GO" id="GO:0006508">
    <property type="term" value="P:proteolysis"/>
    <property type="evidence" value="ECO:0007669"/>
    <property type="project" value="InterPro"/>
</dbReference>
<dbReference type="InterPro" id="IPR029058">
    <property type="entry name" value="AB_hydrolase_fold"/>
</dbReference>
<dbReference type="InterPro" id="IPR050585">
    <property type="entry name" value="Xaa-Pro_dipeptidyl-ppase/CocE"/>
</dbReference>
<protein>
    <submittedName>
        <fullName evidence="4">Uncharacterized protein</fullName>
    </submittedName>
</protein>
<feature type="domain" description="Beta-glucuronidase C-terminal" evidence="3">
    <location>
        <begin position="424"/>
        <end position="509"/>
    </location>
</feature>
<evidence type="ECO:0000313" key="5">
    <source>
        <dbReference type="Proteomes" id="UP000308199"/>
    </source>
</evidence>
<evidence type="ECO:0000259" key="3">
    <source>
        <dbReference type="Pfam" id="PF16862"/>
    </source>
</evidence>
<dbReference type="Proteomes" id="UP000308199">
    <property type="component" value="Unassembled WGS sequence"/>
</dbReference>
<dbReference type="SUPFAM" id="SSF51445">
    <property type="entry name" value="(Trans)glycosidases"/>
    <property type="match status" value="1"/>
</dbReference>
<dbReference type="Gene3D" id="3.40.50.1820">
    <property type="entry name" value="alpha/beta hydrolase"/>
    <property type="match status" value="1"/>
</dbReference>
<dbReference type="SUPFAM" id="SSF82171">
    <property type="entry name" value="DPP6 N-terminal domain-like"/>
    <property type="match status" value="1"/>
</dbReference>
<proteinExistence type="predicted"/>
<comment type="caution">
    <text evidence="4">The sequence shown here is derived from an EMBL/GenBank/DDBJ whole genome shotgun (WGS) entry which is preliminary data.</text>
</comment>
<dbReference type="InterPro" id="IPR001375">
    <property type="entry name" value="Peptidase_S9_cat"/>
</dbReference>
<sequence>MSKPTSSLLLNIGLICIILMKTVDAISVPVALSVPSAAPTLDPSLLSLSIEQDRWTDWAGIEKPNTFFLNTLANLAQRTGETPWIRIGANSEDHTDFSTNVQFSETIFPNSSALTPYPEATNITVGKGYYALASHLPRGTHVIWGVNLGTDNLTAAVLEATAIKTAFDSSAVQKAGVLLELIEIGNEADLYGNNGHRNSSTWTIAEYVKEWTQFAKSVAPAAGVTSGKAPKFFGCSFGGSTFSDTSFSPEGAFANGLLDSAQGKLISTISQHHYSGSNTQGDLQSMLSKTSIRGNLTEFNTDIADVHAQGREYVLGETNSYFNHGAPNVSDAAGAALWIVDYTLFASQLGIKRAHFHEGVGYKYNLIQPVTLTRSPIDNSPLATPLPPHIQPAYYGALIIGEAIGTSGATRAVELDVADDNLTGYAFYDAEGGSGVRLQRAVLVNLQAYLSTSTDPRGTTNVTFAFDTSGEKPKAMSVKRLAIGHADDLSGLKWGGQSFETADALPSGSIELGTVDISSDNISNAWILTMAPTIAPFGTWDSPISTALVAETGTAVDDVLVDPVTSTIYHLERRPSEGGRIVLVETVAGKDVFGPSWNARTGVQEYGGASAVVYSGVAYFSHFGDGRVYKVGLAPGSSTSREPVVVSAENANLRFANFAVHPTAQHLLVSILEDHTHPAPSDVVTSLAVLDTRPGHGSVRVLVSGADFYAAPVFNADGTRLAWVQWRHPDMPWEGAEVHVAEVLQVGEGRLEVVNERRVRGEWKKESAVQPRWVDNHTLLFFSDASGYQNPWIIDLAGVGASARPVLAEPVDQDFAEPGWRLGDSYCAVLTPETVLCTALRAGRSVLYRLDLARGTLRELPCPWVHVTAVRRIDTRSAVFVGEPVDDPKQVILITVGSPADADDAETRFTVPSAALATAPAKINKTYFAAPRPLTLKTRTGAPLHAVFYPPTNPGFRGPEGARPPCIVNAHGGPTGIASQALSMSVQFYTSRGFAWVDVNYGGSSGYGRKYTERLVGNWGVTDVDDCVDAARALASPAFGEIDPARVVTRGGSAGGYTVLQALCADTTGTFAAGAVSYGISNLFTLATDTHKFESRYMEKLVGGTPEEVPEVYKARSPVFHAEQITAPLLILQGSLDMVVPPSQAEEMIKVIRAHGGRVEYKLFEGEGHGWRKAETIEVALATELDFYLHVLSIKEKKS</sequence>
<dbReference type="InterPro" id="IPR031728">
    <property type="entry name" value="GlcAase_C"/>
</dbReference>
<evidence type="ECO:0000313" key="4">
    <source>
        <dbReference type="EMBL" id="THH06289.1"/>
    </source>
</evidence>
<dbReference type="Pfam" id="PF16862">
    <property type="entry name" value="Glyco_hydro_79C"/>
    <property type="match status" value="1"/>
</dbReference>
<name>A0A4S4L4M8_9AGAM</name>
<keyword evidence="1" id="KW-0732">Signal</keyword>
<dbReference type="Gene3D" id="2.120.10.30">
    <property type="entry name" value="TolB, C-terminal domain"/>
    <property type="match status" value="1"/>
</dbReference>
<dbReference type="AlphaFoldDB" id="A0A4S4L4M8"/>
<gene>
    <name evidence="4" type="ORF">EW145_g4187</name>
</gene>
<dbReference type="PANTHER" id="PTHR43056:SF5">
    <property type="entry name" value="PEPTIDASE S9 PROLYL OLIGOPEPTIDASE CATALYTIC DOMAIN-CONTAINING PROTEIN"/>
    <property type="match status" value="1"/>
</dbReference>
<dbReference type="OrthoDB" id="43744at2759"/>
<dbReference type="Gene3D" id="3.20.20.80">
    <property type="entry name" value="Glycosidases"/>
    <property type="match status" value="1"/>
</dbReference>
<organism evidence="4 5">
    <name type="scientific">Phellinidium pouzarii</name>
    <dbReference type="NCBI Taxonomy" id="167371"/>
    <lineage>
        <taxon>Eukaryota</taxon>
        <taxon>Fungi</taxon>
        <taxon>Dikarya</taxon>
        <taxon>Basidiomycota</taxon>
        <taxon>Agaricomycotina</taxon>
        <taxon>Agaricomycetes</taxon>
        <taxon>Hymenochaetales</taxon>
        <taxon>Hymenochaetaceae</taxon>
        <taxon>Phellinidium</taxon>
    </lineage>
</organism>
<dbReference type="PANTHER" id="PTHR43056">
    <property type="entry name" value="PEPTIDASE S9 PROLYL OLIGOPEPTIDASE"/>
    <property type="match status" value="1"/>
</dbReference>
<keyword evidence="5" id="KW-1185">Reference proteome</keyword>
<feature type="chain" id="PRO_5020263795" evidence="1">
    <location>
        <begin position="26"/>
        <end position="1199"/>
    </location>
</feature>
<evidence type="ECO:0000259" key="2">
    <source>
        <dbReference type="Pfam" id="PF00326"/>
    </source>
</evidence>